<evidence type="ECO:0000256" key="4">
    <source>
        <dbReference type="SAM" id="Coils"/>
    </source>
</evidence>
<evidence type="ECO:0000256" key="3">
    <source>
        <dbReference type="PIRNR" id="PIRNR016477"/>
    </source>
</evidence>
<dbReference type="PANTHER" id="PTHR21100">
    <property type="entry name" value="PREFOLDIN SUBUNIT 4"/>
    <property type="match status" value="1"/>
</dbReference>
<protein>
    <recommendedName>
        <fullName evidence="3">Prefoldin subunit 4</fullName>
    </recommendedName>
</protein>
<dbReference type="PANTHER" id="PTHR21100:SF9">
    <property type="entry name" value="PREFOLDIN SUBUNIT 4"/>
    <property type="match status" value="1"/>
</dbReference>
<comment type="subunit">
    <text evidence="3">Heterohexamer of two PFD-alpha type and four PFD-beta type subunits.</text>
</comment>
<dbReference type="PIRSF" id="PIRSF016477">
    <property type="entry name" value="Prefoldin_subunit_4"/>
    <property type="match status" value="1"/>
</dbReference>
<keyword evidence="2 3" id="KW-0143">Chaperone</keyword>
<dbReference type="EMBL" id="JAKMXF010000334">
    <property type="protein sequence ID" value="KAI6647959.1"/>
    <property type="molecule type" value="Genomic_DNA"/>
</dbReference>
<sequence length="133" mass="15383">MTSKTESLDGVVVKKEDQSRINKFARKNALLQELKDELKSKQDILQDIEEGENSMLLTQEQIIPYRVGEVFFELTNERTISMLEIAKKECLERISNLEVEIIEIEKILKDLKAELYARFGNNINLEPTAPNEI</sequence>
<comment type="function">
    <text evidence="3">Binds specifically to cytosolic chaperonin (c-CPN) and transfers target proteins to it. Binds to nascent polypeptide chain and promotes folding in an environment in which there are many competing pathways for nonnative proteins.</text>
</comment>
<dbReference type="GO" id="GO:0016272">
    <property type="term" value="C:prefoldin complex"/>
    <property type="evidence" value="ECO:0007669"/>
    <property type="project" value="UniProtKB-UniRule"/>
</dbReference>
<gene>
    <name evidence="5" type="ORF">LOD99_8287</name>
</gene>
<dbReference type="GO" id="GO:0005737">
    <property type="term" value="C:cytoplasm"/>
    <property type="evidence" value="ECO:0007669"/>
    <property type="project" value="TreeGrafter"/>
</dbReference>
<feature type="coiled-coil region" evidence="4">
    <location>
        <begin position="80"/>
        <end position="114"/>
    </location>
</feature>
<feature type="coiled-coil region" evidence="4">
    <location>
        <begin position="21"/>
        <end position="51"/>
    </location>
</feature>
<dbReference type="GO" id="GO:0051082">
    <property type="term" value="F:unfolded protein binding"/>
    <property type="evidence" value="ECO:0007669"/>
    <property type="project" value="InterPro"/>
</dbReference>
<evidence type="ECO:0000313" key="6">
    <source>
        <dbReference type="Proteomes" id="UP001165289"/>
    </source>
</evidence>
<evidence type="ECO:0000256" key="1">
    <source>
        <dbReference type="ARBA" id="ARBA00008045"/>
    </source>
</evidence>
<dbReference type="GO" id="GO:0006457">
    <property type="term" value="P:protein folding"/>
    <property type="evidence" value="ECO:0007669"/>
    <property type="project" value="UniProtKB-UniRule"/>
</dbReference>
<dbReference type="InterPro" id="IPR016661">
    <property type="entry name" value="PFDN4"/>
</dbReference>
<dbReference type="InterPro" id="IPR002777">
    <property type="entry name" value="PFD_beta-like"/>
</dbReference>
<proteinExistence type="inferred from homology"/>
<keyword evidence="6" id="KW-1185">Reference proteome</keyword>
<reference evidence="5 6" key="1">
    <citation type="journal article" date="2023" name="BMC Biol.">
        <title>The compact genome of the sponge Oopsacas minuta (Hexactinellida) is lacking key metazoan core genes.</title>
        <authorList>
            <person name="Santini S."/>
            <person name="Schenkelaars Q."/>
            <person name="Jourda C."/>
            <person name="Duchesne M."/>
            <person name="Belahbib H."/>
            <person name="Rocher C."/>
            <person name="Selva M."/>
            <person name="Riesgo A."/>
            <person name="Vervoort M."/>
            <person name="Leys S.P."/>
            <person name="Kodjabachian L."/>
            <person name="Le Bivic A."/>
            <person name="Borchiellini C."/>
            <person name="Claverie J.M."/>
            <person name="Renard E."/>
        </authorList>
    </citation>
    <scope>NUCLEOTIDE SEQUENCE [LARGE SCALE GENOMIC DNA]</scope>
    <source>
        <strain evidence="5">SPO-2</strain>
    </source>
</reference>
<accession>A0AAV7JHK8</accession>
<name>A0AAV7JHK8_9METZ</name>
<keyword evidence="4" id="KW-0175">Coiled coil</keyword>
<evidence type="ECO:0000256" key="2">
    <source>
        <dbReference type="ARBA" id="ARBA00023186"/>
    </source>
</evidence>
<dbReference type="Proteomes" id="UP001165289">
    <property type="component" value="Unassembled WGS sequence"/>
</dbReference>
<dbReference type="AlphaFoldDB" id="A0AAV7JHK8"/>
<comment type="caution">
    <text evidence="5">The sequence shown here is derived from an EMBL/GenBank/DDBJ whole genome shotgun (WGS) entry which is preliminary data.</text>
</comment>
<comment type="similarity">
    <text evidence="1 3">Belongs to the prefoldin subunit beta family.</text>
</comment>
<evidence type="ECO:0000313" key="5">
    <source>
        <dbReference type="EMBL" id="KAI6647959.1"/>
    </source>
</evidence>
<organism evidence="5 6">
    <name type="scientific">Oopsacas minuta</name>
    <dbReference type="NCBI Taxonomy" id="111878"/>
    <lineage>
        <taxon>Eukaryota</taxon>
        <taxon>Metazoa</taxon>
        <taxon>Porifera</taxon>
        <taxon>Hexactinellida</taxon>
        <taxon>Hexasterophora</taxon>
        <taxon>Lyssacinosida</taxon>
        <taxon>Leucopsacidae</taxon>
        <taxon>Oopsacas</taxon>
    </lineage>
</organism>
<dbReference type="Pfam" id="PF01920">
    <property type="entry name" value="Prefoldin_2"/>
    <property type="match status" value="1"/>
</dbReference>